<gene>
    <name evidence="3" type="primary">LOC101862993</name>
</gene>
<evidence type="ECO:0000313" key="3">
    <source>
        <dbReference type="RefSeq" id="XP_012946215.1"/>
    </source>
</evidence>
<evidence type="ECO:0000259" key="1">
    <source>
        <dbReference type="PROSITE" id="PS50022"/>
    </source>
</evidence>
<proteinExistence type="predicted"/>
<feature type="non-terminal residue" evidence="3">
    <location>
        <position position="222"/>
    </location>
</feature>
<dbReference type="RefSeq" id="XP_012946215.1">
    <property type="nucleotide sequence ID" value="XM_013090761.2"/>
</dbReference>
<dbReference type="PROSITE" id="PS50022">
    <property type="entry name" value="FA58C_3"/>
    <property type="match status" value="1"/>
</dbReference>
<dbReference type="InterPro" id="IPR008979">
    <property type="entry name" value="Galactose-bd-like_sf"/>
</dbReference>
<accession>A0ABM1AEM4</accession>
<keyword evidence="3" id="KW-0675">Receptor</keyword>
<dbReference type="PANTHER" id="PTHR24543">
    <property type="entry name" value="MULTICOPPER OXIDASE-RELATED"/>
    <property type="match status" value="1"/>
</dbReference>
<dbReference type="InterPro" id="IPR000421">
    <property type="entry name" value="FA58C"/>
</dbReference>
<dbReference type="PANTHER" id="PTHR24543:SF291">
    <property type="entry name" value="SMOKE ALARM, ISOFORM D"/>
    <property type="match status" value="1"/>
</dbReference>
<dbReference type="Gene3D" id="2.60.120.260">
    <property type="entry name" value="Galactose-binding domain-like"/>
    <property type="match status" value="1"/>
</dbReference>
<dbReference type="Pfam" id="PF00754">
    <property type="entry name" value="F5_F8_type_C"/>
    <property type="match status" value="1"/>
</dbReference>
<evidence type="ECO:0000313" key="2">
    <source>
        <dbReference type="Proteomes" id="UP000694888"/>
    </source>
</evidence>
<name>A0ABM1AEM4_APLCA</name>
<dbReference type="PROSITE" id="PS01285">
    <property type="entry name" value="FA58C_1"/>
    <property type="match status" value="1"/>
</dbReference>
<feature type="domain" description="F5/8 type C" evidence="1">
    <location>
        <begin position="131"/>
        <end position="222"/>
    </location>
</feature>
<reference evidence="3" key="1">
    <citation type="submission" date="2025-08" db="UniProtKB">
        <authorList>
            <consortium name="RefSeq"/>
        </authorList>
    </citation>
    <scope>IDENTIFICATION</scope>
</reference>
<organism evidence="2 3">
    <name type="scientific">Aplysia californica</name>
    <name type="common">California sea hare</name>
    <dbReference type="NCBI Taxonomy" id="6500"/>
    <lineage>
        <taxon>Eukaryota</taxon>
        <taxon>Metazoa</taxon>
        <taxon>Spiralia</taxon>
        <taxon>Lophotrochozoa</taxon>
        <taxon>Mollusca</taxon>
        <taxon>Gastropoda</taxon>
        <taxon>Heterobranchia</taxon>
        <taxon>Euthyneura</taxon>
        <taxon>Tectipleura</taxon>
        <taxon>Aplysiida</taxon>
        <taxon>Aplysioidea</taxon>
        <taxon>Aplysiidae</taxon>
        <taxon>Aplysia</taxon>
    </lineage>
</organism>
<keyword evidence="2" id="KW-1185">Reference proteome</keyword>
<sequence>MEADFRFDAVVKYSKKDKKRKCGFELDGEMGSETNSMDMSTEMKDNTSRIHLHRRRDFHLHHHRRLSVDEDYNSRSRHHHHRQCHRVSYLGGETTRRWRRRMWSPRSVGLLLFLVAVMSPGHSDALNLDECMSALGMHSFEIADEAITASSSYDKASVGPHNGRIRQEIEGGAWCPRRQIKENVYEYLQIDLSRLSVITKVETQGRFGNGQGKEFVTEYLLE</sequence>
<protein>
    <submittedName>
        <fullName evidence="3">Discoidin domain-containing receptor A</fullName>
    </submittedName>
</protein>
<dbReference type="Proteomes" id="UP000694888">
    <property type="component" value="Unplaced"/>
</dbReference>
<dbReference type="SUPFAM" id="SSF49785">
    <property type="entry name" value="Galactose-binding domain-like"/>
    <property type="match status" value="1"/>
</dbReference>
<dbReference type="GeneID" id="101862993"/>